<organism evidence="1 2">
    <name type="scientific">Flavobacterium album</name>
    <dbReference type="NCBI Taxonomy" id="2175091"/>
    <lineage>
        <taxon>Bacteria</taxon>
        <taxon>Pseudomonadati</taxon>
        <taxon>Bacteroidota</taxon>
        <taxon>Flavobacteriia</taxon>
        <taxon>Flavobacteriales</taxon>
        <taxon>Flavobacteriaceae</taxon>
        <taxon>Flavobacterium</taxon>
    </lineage>
</organism>
<sequence>MERQNIAAHFPNGEVPELLVKFYKFPETIEFTDPEAERYIHRSTPEEWNHNLEAVIDSNVIGEFIPFYYNGIHETYCFWNIRKGENLTSQPVVHISKQQHHSVIAGNLGDFFSIHCLALDIKISYILVDNDHCIKEGMESYMQDPYKFCSPERCESISNDYAENHPDFLPFRKWMADEMGITPAEDPVKIVADAYNTLPNLIEYIRSKDGFKVQTIY</sequence>
<reference evidence="1 2" key="1">
    <citation type="submission" date="2018-04" db="EMBL/GenBank/DDBJ databases">
        <title>Genome sequencing of Flavobacterium sp. HYN0059.</title>
        <authorList>
            <person name="Yi H."/>
            <person name="Baek C."/>
        </authorList>
    </citation>
    <scope>NUCLEOTIDE SEQUENCE [LARGE SCALE GENOMIC DNA]</scope>
    <source>
        <strain evidence="1 2">HYN0059</strain>
    </source>
</reference>
<gene>
    <name evidence="1" type="ORF">HYN59_06110</name>
</gene>
<protein>
    <submittedName>
        <fullName evidence="1">Uncharacterized protein</fullName>
    </submittedName>
</protein>
<name>A0A2S1QWC6_9FLAO</name>
<keyword evidence="2" id="KW-1185">Reference proteome</keyword>
<accession>A0A2S1QWC6</accession>
<dbReference type="OrthoDB" id="9179578at2"/>
<dbReference type="KEGG" id="falb:HYN59_06110"/>
<evidence type="ECO:0000313" key="1">
    <source>
        <dbReference type="EMBL" id="AWH84720.1"/>
    </source>
</evidence>
<dbReference type="EMBL" id="CP029186">
    <property type="protein sequence ID" value="AWH84720.1"/>
    <property type="molecule type" value="Genomic_DNA"/>
</dbReference>
<proteinExistence type="predicted"/>
<evidence type="ECO:0000313" key="2">
    <source>
        <dbReference type="Proteomes" id="UP000244929"/>
    </source>
</evidence>
<dbReference type="Proteomes" id="UP000244929">
    <property type="component" value="Chromosome"/>
</dbReference>
<dbReference type="RefSeq" id="WP_108777426.1">
    <property type="nucleotide sequence ID" value="NZ_CP029186.1"/>
</dbReference>
<dbReference type="AlphaFoldDB" id="A0A2S1QWC6"/>